<dbReference type="CDD" id="cd14752">
    <property type="entry name" value="GH31_N"/>
    <property type="match status" value="1"/>
</dbReference>
<comment type="similarity">
    <text evidence="1 2">Belongs to the glycosyl hydrolase 31 family.</text>
</comment>
<dbReference type="GO" id="GO:0090599">
    <property type="term" value="F:alpha-glucosidase activity"/>
    <property type="evidence" value="ECO:0007669"/>
    <property type="project" value="UniProtKB-ARBA"/>
</dbReference>
<dbReference type="Gene3D" id="3.20.20.80">
    <property type="entry name" value="Glycosidases"/>
    <property type="match status" value="1"/>
</dbReference>
<sequence>MFQLNFICALHVLNVFCLASATLNTWTVDTGTGSSTSYSFAINSVKVIEHSSQSPCVYVGSGTTIFNEYHGNFDIEDTIERRIPLSLLTAVSDRQYKFASVSDSSLSVTLTLVDGDPFGEIQFTDLPDGYDRIWIRLVAEESEYVYGGGEQFTSLNLRGRKYPIWTREQGVGRNKSSIVTFYADTLSGGAGGDYYTTYYGEPTFFSSRGYMVHSTATYYTILDFTSTSVHELEVHGNVGSLQVAGGVDMTISDLSQVYVKATGVMPELPSWVSEGAIVGLQGGTDRMNQLLNKVEDNGVKVSAVWIQDWAGKIRTSFGSRVFWNWEWNDEQYPGLDTEIPKLKARGVRVLVYINPYLNIEGPLFKEADSLGYFVKNSSDQTYIADFGEFYCGTIDLTNPAAVNWYKARIVKRALDLGISGWMADFSEYLMVDNAKFFSGQSALDLHNQWPLLWAKLNREAVEEAGKLGEVVFWMRAGYAGLSKYTTLFWAGDQNVDYTVSDGLPSVIPAALSAGLQGIGMTHYDIGLYTSLFGVTRDKELLLRSAEMAVFTPTMRTHEGNRPSENWQLYSDVDTMKQFARLVKMYTALSNYTKAAYADYKLTGKPLQRALSSEFSQDSGSWEVEHEYMYGEELLVAPVLQANVSEWKVYIPPGNWVHLWTDKSYTGPMKTTVPAPLGQPPVFYKHTSSYPWSEIKLPLVPPPPPTSSTASHDHSHSTEL</sequence>
<feature type="compositionally biased region" description="Basic and acidic residues" evidence="3">
    <location>
        <begin position="710"/>
        <end position="719"/>
    </location>
</feature>
<name>A0A7J7JRF4_BUGNE</name>
<dbReference type="SUPFAM" id="SSF51445">
    <property type="entry name" value="(Trans)glycosidases"/>
    <property type="match status" value="1"/>
</dbReference>
<dbReference type="InterPro" id="IPR025887">
    <property type="entry name" value="Glyco_hydro_31_N_dom"/>
</dbReference>
<dbReference type="PANTHER" id="PTHR46959:SF2">
    <property type="entry name" value="SULFOQUINOVOSIDASE"/>
    <property type="match status" value="1"/>
</dbReference>
<dbReference type="AlphaFoldDB" id="A0A7J7JRF4"/>
<evidence type="ECO:0000256" key="4">
    <source>
        <dbReference type="SAM" id="SignalP"/>
    </source>
</evidence>
<feature type="domain" description="Glycosyl hydrolase family 31 C-terminal" evidence="7">
    <location>
        <begin position="603"/>
        <end position="685"/>
    </location>
</feature>
<feature type="chain" id="PRO_5029643982" description="Alpha-glucosidase" evidence="4">
    <location>
        <begin position="22"/>
        <end position="719"/>
    </location>
</feature>
<feature type="domain" description="Glycoside hydrolase family 31 N-terminal" evidence="6">
    <location>
        <begin position="97"/>
        <end position="168"/>
    </location>
</feature>
<protein>
    <recommendedName>
        <fullName evidence="10">Alpha-glucosidase</fullName>
    </recommendedName>
</protein>
<evidence type="ECO:0000313" key="8">
    <source>
        <dbReference type="EMBL" id="KAF6028016.1"/>
    </source>
</evidence>
<evidence type="ECO:0000256" key="2">
    <source>
        <dbReference type="RuleBase" id="RU361185"/>
    </source>
</evidence>
<dbReference type="InterPro" id="IPR044112">
    <property type="entry name" value="YihQ_TIM-like"/>
</dbReference>
<keyword evidence="2" id="KW-0326">Glycosidase</keyword>
<dbReference type="Gene3D" id="2.60.40.1760">
    <property type="entry name" value="glycosyl hydrolase (family 31)"/>
    <property type="match status" value="1"/>
</dbReference>
<dbReference type="NCBIfam" id="NF007746">
    <property type="entry name" value="PRK10426.1"/>
    <property type="match status" value="1"/>
</dbReference>
<dbReference type="Pfam" id="PF01055">
    <property type="entry name" value="Glyco_hydro_31_2nd"/>
    <property type="match status" value="1"/>
</dbReference>
<evidence type="ECO:0000313" key="9">
    <source>
        <dbReference type="Proteomes" id="UP000593567"/>
    </source>
</evidence>
<dbReference type="InterPro" id="IPR048395">
    <property type="entry name" value="Glyco_hydro_31_C"/>
</dbReference>
<dbReference type="Proteomes" id="UP000593567">
    <property type="component" value="Unassembled WGS sequence"/>
</dbReference>
<evidence type="ECO:0000256" key="3">
    <source>
        <dbReference type="SAM" id="MobiDB-lite"/>
    </source>
</evidence>
<evidence type="ECO:0000256" key="1">
    <source>
        <dbReference type="ARBA" id="ARBA00007806"/>
    </source>
</evidence>
<evidence type="ECO:0000259" key="5">
    <source>
        <dbReference type="Pfam" id="PF01055"/>
    </source>
</evidence>
<proteinExistence type="inferred from homology"/>
<dbReference type="GO" id="GO:0030246">
    <property type="term" value="F:carbohydrate binding"/>
    <property type="evidence" value="ECO:0007669"/>
    <property type="project" value="InterPro"/>
</dbReference>
<dbReference type="Gene3D" id="2.60.40.1180">
    <property type="entry name" value="Golgi alpha-mannosidase II"/>
    <property type="match status" value="1"/>
</dbReference>
<keyword evidence="4" id="KW-0732">Signal</keyword>
<feature type="domain" description="Glycoside hydrolase family 31 TIM barrel" evidence="5">
    <location>
        <begin position="284"/>
        <end position="581"/>
    </location>
</feature>
<dbReference type="InterPro" id="IPR000322">
    <property type="entry name" value="Glyco_hydro_31_TIM"/>
</dbReference>
<dbReference type="InterPro" id="IPR052990">
    <property type="entry name" value="Sulfoquinovosidase_GH31"/>
</dbReference>
<dbReference type="CDD" id="cd06594">
    <property type="entry name" value="GH31_glucosidase_YihQ"/>
    <property type="match status" value="1"/>
</dbReference>
<dbReference type="InterPro" id="IPR013780">
    <property type="entry name" value="Glyco_hydro_b"/>
</dbReference>
<dbReference type="OrthoDB" id="1334205at2759"/>
<dbReference type="Pfam" id="PF21365">
    <property type="entry name" value="Glyco_hydro_31_3rd"/>
    <property type="match status" value="1"/>
</dbReference>
<evidence type="ECO:0000259" key="7">
    <source>
        <dbReference type="Pfam" id="PF21365"/>
    </source>
</evidence>
<dbReference type="GO" id="GO:0005975">
    <property type="term" value="P:carbohydrate metabolic process"/>
    <property type="evidence" value="ECO:0007669"/>
    <property type="project" value="InterPro"/>
</dbReference>
<dbReference type="Pfam" id="PF13802">
    <property type="entry name" value="Gal_mutarotas_2"/>
    <property type="match status" value="1"/>
</dbReference>
<dbReference type="InterPro" id="IPR017853">
    <property type="entry name" value="GH"/>
</dbReference>
<dbReference type="EMBL" id="VXIV02001997">
    <property type="protein sequence ID" value="KAF6028016.1"/>
    <property type="molecule type" value="Genomic_DNA"/>
</dbReference>
<reference evidence="8" key="1">
    <citation type="submission" date="2020-06" db="EMBL/GenBank/DDBJ databases">
        <title>Draft genome of Bugula neritina, a colonial animal packing powerful symbionts and potential medicines.</title>
        <authorList>
            <person name="Rayko M."/>
        </authorList>
    </citation>
    <scope>NUCLEOTIDE SEQUENCE [LARGE SCALE GENOMIC DNA]</scope>
    <source>
        <strain evidence="8">Kwan_BN1</strain>
    </source>
</reference>
<keyword evidence="2" id="KW-0378">Hydrolase</keyword>
<dbReference type="SUPFAM" id="SSF74650">
    <property type="entry name" value="Galactose mutarotase-like"/>
    <property type="match status" value="1"/>
</dbReference>
<organism evidence="8 9">
    <name type="scientific">Bugula neritina</name>
    <name type="common">Brown bryozoan</name>
    <name type="synonym">Sertularia neritina</name>
    <dbReference type="NCBI Taxonomy" id="10212"/>
    <lineage>
        <taxon>Eukaryota</taxon>
        <taxon>Metazoa</taxon>
        <taxon>Spiralia</taxon>
        <taxon>Lophotrochozoa</taxon>
        <taxon>Bryozoa</taxon>
        <taxon>Gymnolaemata</taxon>
        <taxon>Cheilostomatida</taxon>
        <taxon>Flustrina</taxon>
        <taxon>Buguloidea</taxon>
        <taxon>Bugulidae</taxon>
        <taxon>Bugula</taxon>
    </lineage>
</organism>
<dbReference type="SUPFAM" id="SSF51011">
    <property type="entry name" value="Glycosyl hydrolase domain"/>
    <property type="match status" value="1"/>
</dbReference>
<feature type="region of interest" description="Disordered" evidence="3">
    <location>
        <begin position="700"/>
        <end position="719"/>
    </location>
</feature>
<dbReference type="InterPro" id="IPR011013">
    <property type="entry name" value="Gal_mutarotase_sf_dom"/>
</dbReference>
<accession>A0A7J7JRF4</accession>
<evidence type="ECO:0000259" key="6">
    <source>
        <dbReference type="Pfam" id="PF13802"/>
    </source>
</evidence>
<evidence type="ECO:0008006" key="10">
    <source>
        <dbReference type="Google" id="ProtNLM"/>
    </source>
</evidence>
<comment type="caution">
    <text evidence="8">The sequence shown here is derived from an EMBL/GenBank/DDBJ whole genome shotgun (WGS) entry which is preliminary data.</text>
</comment>
<dbReference type="PANTHER" id="PTHR46959">
    <property type="entry name" value="SULFOQUINOVOSIDASE"/>
    <property type="match status" value="1"/>
</dbReference>
<feature type="signal peptide" evidence="4">
    <location>
        <begin position="1"/>
        <end position="21"/>
    </location>
</feature>
<keyword evidence="9" id="KW-1185">Reference proteome</keyword>
<gene>
    <name evidence="8" type="ORF">EB796_013663</name>
</gene>